<feature type="transmembrane region" description="Helical" evidence="12">
    <location>
        <begin position="297"/>
        <end position="319"/>
    </location>
</feature>
<name>A7SJK7_NEMVE</name>
<evidence type="ECO:0000256" key="6">
    <source>
        <dbReference type="ARBA" id="ARBA00023136"/>
    </source>
</evidence>
<feature type="transmembrane region" description="Helical" evidence="12">
    <location>
        <begin position="105"/>
        <end position="124"/>
    </location>
</feature>
<dbReference type="FunCoup" id="A7SJK7">
    <property type="interactions" value="21"/>
</dbReference>
<evidence type="ECO:0000256" key="3">
    <source>
        <dbReference type="ARBA" id="ARBA00022475"/>
    </source>
</evidence>
<dbReference type="PANTHER" id="PTHR20766:SF3">
    <property type="entry name" value="LARGE NEUTRAL AMINO ACIDS TRANSPORTER SMALL SUBUNIT 4-LIKE ISOFORM X1"/>
    <property type="match status" value="1"/>
</dbReference>
<comment type="catalytic activity">
    <reaction evidence="10">
        <text>L-isoleucine(in) = L-isoleucine(out)</text>
        <dbReference type="Rhea" id="RHEA:70943"/>
        <dbReference type="ChEBI" id="CHEBI:58045"/>
    </reaction>
</comment>
<evidence type="ECO:0000256" key="11">
    <source>
        <dbReference type="ARBA" id="ARBA00036887"/>
    </source>
</evidence>
<evidence type="ECO:0000256" key="4">
    <source>
        <dbReference type="ARBA" id="ARBA00022692"/>
    </source>
</evidence>
<dbReference type="InterPro" id="IPR011701">
    <property type="entry name" value="MFS"/>
</dbReference>
<keyword evidence="4 12" id="KW-0812">Transmembrane</keyword>
<comment type="catalytic activity">
    <reaction evidence="9">
        <text>L-methionine(in) = L-methionine(out)</text>
        <dbReference type="Rhea" id="RHEA:70939"/>
        <dbReference type="ChEBI" id="CHEBI:57844"/>
    </reaction>
</comment>
<keyword evidence="14" id="KW-1185">Reference proteome</keyword>
<dbReference type="PhylomeDB" id="A7SJK7"/>
<evidence type="ECO:0000256" key="5">
    <source>
        <dbReference type="ARBA" id="ARBA00022989"/>
    </source>
</evidence>
<dbReference type="CDD" id="cd06174">
    <property type="entry name" value="MFS"/>
    <property type="match status" value="1"/>
</dbReference>
<protein>
    <submittedName>
        <fullName evidence="13">Uncharacterized protein</fullName>
    </submittedName>
</protein>
<feature type="transmembrane region" description="Helical" evidence="12">
    <location>
        <begin position="191"/>
        <end position="213"/>
    </location>
</feature>
<evidence type="ECO:0000256" key="10">
    <source>
        <dbReference type="ARBA" id="ARBA00036777"/>
    </source>
</evidence>
<accession>A7SJK7</accession>
<proteinExistence type="inferred from homology"/>
<organism evidence="13 14">
    <name type="scientific">Nematostella vectensis</name>
    <name type="common">Starlet sea anemone</name>
    <dbReference type="NCBI Taxonomy" id="45351"/>
    <lineage>
        <taxon>Eukaryota</taxon>
        <taxon>Metazoa</taxon>
        <taxon>Cnidaria</taxon>
        <taxon>Anthozoa</taxon>
        <taxon>Hexacorallia</taxon>
        <taxon>Actiniaria</taxon>
        <taxon>Edwardsiidae</taxon>
        <taxon>Nematostella</taxon>
    </lineage>
</organism>
<sequence>MTHNQTLRAYIFPVCAVLCAIFSIPLIGWPSFIFVMKDENFFLDDCSVNSSRILNPSELSDRDAMVGCTKQEKWFSLTLTAAVFFGDFLSIIPGYGIDRFGARQVFIASSVLYCLSVVLLGFVARGTSLLLFPACIGLAISGIAVLCSLVRASTMYGKKQSAFVSLCSGAGNSAAVVLLFFKVIYDHNVPYKYICYGYATVAGVIFFITAAIFPRNEVINHGKRSVGARLLQNKEQKPEGSVGSARKLVISHVFSGVFLWTVAFNGFCKWRLWFYVASFRQYMASFPGTSPSMVESYANYFGIIQLCSIGFGPILGFVISSGKRVSKRLDSTDDSSSMIIQSNSSATCKDAQACNGSYISTAHRILEVHGCLAAFSATSILLFLVNIMVVAPVPSLQIITFVLVTAIRCFYNGSASSLFLVAFPVSSFGVMNSLNMVTTSLIQCLQYPTYIVLENYFPNQIIYAKKGRYEVVEKIKDVTDQKLCSLISSGTSEIKSKMDAISMKEINNQEMDPVVKFALKPVGFLAKKGRDKVVEIIKDGDVTDQKLRSLIRSGTSEMKSKLDAISMKDVGAMVSSFDAGIAYLSPNEADEEAANKLPEEQMHEYQISESKKHFDDARKKAIEAFNNSELPLIFRILAMRYRVRSIINSARLSNGIELILPECQECLKELHKLDQVRANFATHLKGGAKSKVNVEERKGIIEAVCSVNYIIYQ</sequence>
<evidence type="ECO:0000313" key="13">
    <source>
        <dbReference type="EMBL" id="EDO36118.1"/>
    </source>
</evidence>
<dbReference type="Gene3D" id="1.20.1250.20">
    <property type="entry name" value="MFS general substrate transporter like domains"/>
    <property type="match status" value="1"/>
</dbReference>
<feature type="transmembrane region" description="Helical" evidence="12">
    <location>
        <begin position="368"/>
        <end position="389"/>
    </location>
</feature>
<evidence type="ECO:0000256" key="7">
    <source>
        <dbReference type="ARBA" id="ARBA00023180"/>
    </source>
</evidence>
<dbReference type="AlphaFoldDB" id="A7SJK7"/>
<dbReference type="GO" id="GO:0015804">
    <property type="term" value="P:neutral amino acid transport"/>
    <property type="evidence" value="ECO:0000318"/>
    <property type="project" value="GO_Central"/>
</dbReference>
<feature type="non-terminal residue" evidence="13">
    <location>
        <position position="713"/>
    </location>
</feature>
<comment type="catalytic activity">
    <reaction evidence="11">
        <text>L-leucine(in) = L-leucine(out)</text>
        <dbReference type="Rhea" id="RHEA:73011"/>
        <dbReference type="ChEBI" id="CHEBI:57427"/>
    </reaction>
</comment>
<evidence type="ECO:0000313" key="14">
    <source>
        <dbReference type="Proteomes" id="UP000001593"/>
    </source>
</evidence>
<keyword evidence="5 12" id="KW-1133">Transmembrane helix</keyword>
<feature type="transmembrane region" description="Helical" evidence="12">
    <location>
        <begin position="130"/>
        <end position="150"/>
    </location>
</feature>
<evidence type="ECO:0000256" key="12">
    <source>
        <dbReference type="SAM" id="Phobius"/>
    </source>
</evidence>
<feature type="transmembrane region" description="Helical" evidence="12">
    <location>
        <begin position="7"/>
        <end position="29"/>
    </location>
</feature>
<keyword evidence="7" id="KW-0325">Glycoprotein</keyword>
<evidence type="ECO:0000256" key="1">
    <source>
        <dbReference type="ARBA" id="ARBA00004651"/>
    </source>
</evidence>
<dbReference type="eggNOG" id="ENOG502QTQJ">
    <property type="taxonomic scope" value="Eukaryota"/>
</dbReference>
<keyword evidence="3" id="KW-1003">Cell membrane</keyword>
<feature type="transmembrane region" description="Helical" evidence="12">
    <location>
        <begin position="162"/>
        <end position="185"/>
    </location>
</feature>
<feature type="transmembrane region" description="Helical" evidence="12">
    <location>
        <begin position="253"/>
        <end position="277"/>
    </location>
</feature>
<keyword evidence="6 12" id="KW-0472">Membrane</keyword>
<feature type="transmembrane region" description="Helical" evidence="12">
    <location>
        <begin position="74"/>
        <end position="93"/>
    </location>
</feature>
<reference evidence="13 14" key="1">
    <citation type="journal article" date="2007" name="Science">
        <title>Sea anemone genome reveals ancestral eumetazoan gene repertoire and genomic organization.</title>
        <authorList>
            <person name="Putnam N.H."/>
            <person name="Srivastava M."/>
            <person name="Hellsten U."/>
            <person name="Dirks B."/>
            <person name="Chapman J."/>
            <person name="Salamov A."/>
            <person name="Terry A."/>
            <person name="Shapiro H."/>
            <person name="Lindquist E."/>
            <person name="Kapitonov V.V."/>
            <person name="Jurka J."/>
            <person name="Genikhovich G."/>
            <person name="Grigoriev I.V."/>
            <person name="Lucas S.M."/>
            <person name="Steele R.E."/>
            <person name="Finnerty J.R."/>
            <person name="Technau U."/>
            <person name="Martindale M.Q."/>
            <person name="Rokhsar D.S."/>
        </authorList>
    </citation>
    <scope>NUCLEOTIDE SEQUENCE [LARGE SCALE GENOMIC DNA]</scope>
    <source>
        <strain evidence="14">CH2 X CH6</strain>
    </source>
</reference>
<dbReference type="PANTHER" id="PTHR20766">
    <property type="entry name" value="LARGE NEUTRAL AMINO ACIDS TRANSPORTER SMALL SUBUNIT 4-LIKE ISOFORM X1"/>
    <property type="match status" value="1"/>
</dbReference>
<comment type="catalytic activity">
    <reaction evidence="8">
        <text>L-phenylalanine(in) = L-phenylalanine(out)</text>
        <dbReference type="Rhea" id="RHEA:27950"/>
        <dbReference type="ChEBI" id="CHEBI:58095"/>
    </reaction>
</comment>
<evidence type="ECO:0000256" key="9">
    <source>
        <dbReference type="ARBA" id="ARBA00036530"/>
    </source>
</evidence>
<comment type="subcellular location">
    <subcellularLocation>
        <location evidence="1">Cell membrane</location>
        <topology evidence="1">Multi-pass membrane protein</topology>
    </subcellularLocation>
</comment>
<dbReference type="EMBL" id="DS469678">
    <property type="protein sequence ID" value="EDO36118.1"/>
    <property type="molecule type" value="Genomic_DNA"/>
</dbReference>
<evidence type="ECO:0000256" key="8">
    <source>
        <dbReference type="ARBA" id="ARBA00036466"/>
    </source>
</evidence>
<dbReference type="InParanoid" id="A7SJK7"/>
<dbReference type="GO" id="GO:0015175">
    <property type="term" value="F:neutral L-amino acid transmembrane transporter activity"/>
    <property type="evidence" value="ECO:0000318"/>
    <property type="project" value="GO_Central"/>
</dbReference>
<dbReference type="GO" id="GO:0005886">
    <property type="term" value="C:plasma membrane"/>
    <property type="evidence" value="ECO:0007669"/>
    <property type="project" value="UniProtKB-SubCell"/>
</dbReference>
<comment type="similarity">
    <text evidence="2">Belongs to the SLC43A transporter (TC 2.A.1.44) family.</text>
</comment>
<dbReference type="HOGENOM" id="CLU_387636_0_0_1"/>
<dbReference type="Pfam" id="PF07690">
    <property type="entry name" value="MFS_1"/>
    <property type="match status" value="1"/>
</dbReference>
<dbReference type="Proteomes" id="UP000001593">
    <property type="component" value="Unassembled WGS sequence"/>
</dbReference>
<dbReference type="SUPFAM" id="SSF103473">
    <property type="entry name" value="MFS general substrate transporter"/>
    <property type="match status" value="1"/>
</dbReference>
<gene>
    <name evidence="13" type="ORF">NEMVEDRAFT_v1g213251</name>
</gene>
<dbReference type="InterPro" id="IPR036259">
    <property type="entry name" value="MFS_trans_sf"/>
</dbReference>
<dbReference type="GO" id="GO:0015179">
    <property type="term" value="F:L-amino acid transmembrane transporter activity"/>
    <property type="evidence" value="ECO:0000318"/>
    <property type="project" value="GO_Central"/>
</dbReference>
<evidence type="ECO:0000256" key="2">
    <source>
        <dbReference type="ARBA" id="ARBA00006595"/>
    </source>
</evidence>